<keyword evidence="13" id="KW-0969">Cilium</keyword>
<dbReference type="GO" id="GO:0009431">
    <property type="term" value="C:bacterial-type flagellum basal body, MS ring"/>
    <property type="evidence" value="ECO:0007669"/>
    <property type="project" value="InterPro"/>
</dbReference>
<evidence type="ECO:0000256" key="1">
    <source>
        <dbReference type="ARBA" id="ARBA00004117"/>
    </source>
</evidence>
<evidence type="ECO:0000256" key="10">
    <source>
        <dbReference type="SAM" id="Phobius"/>
    </source>
</evidence>
<keyword evidence="14" id="KW-1185">Reference proteome</keyword>
<keyword evidence="8" id="KW-0975">Bacterial flagellum</keyword>
<dbReference type="RefSeq" id="WP_189536758.1">
    <property type="nucleotide sequence ID" value="NZ_BMYX01000027.1"/>
</dbReference>
<feature type="region of interest" description="Disordered" evidence="9">
    <location>
        <begin position="277"/>
        <end position="318"/>
    </location>
</feature>
<feature type="domain" description="Flagellar M-ring C-terminal" evidence="12">
    <location>
        <begin position="247"/>
        <end position="379"/>
    </location>
</feature>
<comment type="similarity">
    <text evidence="3">Belongs to the FliF family.</text>
</comment>
<reference evidence="13" key="2">
    <citation type="submission" date="2020-09" db="EMBL/GenBank/DDBJ databases">
        <authorList>
            <person name="Sun Q."/>
            <person name="Kim S."/>
        </authorList>
    </citation>
    <scope>NUCLEOTIDE SEQUENCE</scope>
    <source>
        <strain evidence="13">KCTC 32182</strain>
    </source>
</reference>
<comment type="caution">
    <text evidence="13">The sequence shown here is derived from an EMBL/GenBank/DDBJ whole genome shotgun (WGS) entry which is preliminary data.</text>
</comment>
<dbReference type="InterPro" id="IPR043427">
    <property type="entry name" value="YscJ/FliF"/>
</dbReference>
<proteinExistence type="inferred from homology"/>
<dbReference type="GO" id="GO:0005886">
    <property type="term" value="C:plasma membrane"/>
    <property type="evidence" value="ECO:0007669"/>
    <property type="project" value="UniProtKB-SubCell"/>
</dbReference>
<dbReference type="Proteomes" id="UP000645257">
    <property type="component" value="Unassembled WGS sequence"/>
</dbReference>
<organism evidence="13 14">
    <name type="scientific">Paludibacterium paludis</name>
    <dbReference type="NCBI Taxonomy" id="1225769"/>
    <lineage>
        <taxon>Bacteria</taxon>
        <taxon>Pseudomonadati</taxon>
        <taxon>Pseudomonadota</taxon>
        <taxon>Betaproteobacteria</taxon>
        <taxon>Neisseriales</taxon>
        <taxon>Chromobacteriaceae</taxon>
        <taxon>Paludibacterium</taxon>
    </lineage>
</organism>
<dbReference type="AlphaFoldDB" id="A0A918P725"/>
<dbReference type="InterPro" id="IPR045851">
    <property type="entry name" value="AMP-bd_C_sf"/>
</dbReference>
<evidence type="ECO:0000256" key="5">
    <source>
        <dbReference type="ARBA" id="ARBA00022692"/>
    </source>
</evidence>
<keyword evidence="5 10" id="KW-0812">Transmembrane</keyword>
<dbReference type="Gene3D" id="3.30.300.30">
    <property type="match status" value="1"/>
</dbReference>
<dbReference type="InterPro" id="IPR006182">
    <property type="entry name" value="FliF_N_dom"/>
</dbReference>
<dbReference type="GO" id="GO:0003774">
    <property type="term" value="F:cytoskeletal motor activity"/>
    <property type="evidence" value="ECO:0007669"/>
    <property type="project" value="InterPro"/>
</dbReference>
<evidence type="ECO:0000256" key="4">
    <source>
        <dbReference type="ARBA" id="ARBA00022475"/>
    </source>
</evidence>
<dbReference type="Pfam" id="PF08345">
    <property type="entry name" value="YscJ_FliF_C"/>
    <property type="match status" value="1"/>
</dbReference>
<evidence type="ECO:0000256" key="9">
    <source>
        <dbReference type="SAM" id="MobiDB-lite"/>
    </source>
</evidence>
<dbReference type="GO" id="GO:0071973">
    <property type="term" value="P:bacterial-type flagellum-dependent cell motility"/>
    <property type="evidence" value="ECO:0007669"/>
    <property type="project" value="InterPro"/>
</dbReference>
<evidence type="ECO:0000313" key="13">
    <source>
        <dbReference type="EMBL" id="GGY28835.1"/>
    </source>
</evidence>
<dbReference type="Pfam" id="PF01514">
    <property type="entry name" value="YscJ_FliF"/>
    <property type="match status" value="1"/>
</dbReference>
<evidence type="ECO:0000256" key="7">
    <source>
        <dbReference type="ARBA" id="ARBA00023136"/>
    </source>
</evidence>
<feature type="region of interest" description="Disordered" evidence="9">
    <location>
        <begin position="390"/>
        <end position="409"/>
    </location>
</feature>
<dbReference type="InterPro" id="IPR000067">
    <property type="entry name" value="FlgMring_FliF"/>
</dbReference>
<evidence type="ECO:0000256" key="6">
    <source>
        <dbReference type="ARBA" id="ARBA00022989"/>
    </source>
</evidence>
<keyword evidence="7 10" id="KW-0472">Membrane</keyword>
<dbReference type="EMBL" id="BMYX01000027">
    <property type="protein sequence ID" value="GGY28835.1"/>
    <property type="molecule type" value="Genomic_DNA"/>
</dbReference>
<feature type="domain" description="Flagellar M-ring N-terminal" evidence="11">
    <location>
        <begin position="39"/>
        <end position="213"/>
    </location>
</feature>
<feature type="transmembrane region" description="Helical" evidence="10">
    <location>
        <begin position="415"/>
        <end position="434"/>
    </location>
</feature>
<evidence type="ECO:0000259" key="11">
    <source>
        <dbReference type="Pfam" id="PF01514"/>
    </source>
</evidence>
<accession>A0A918P725</accession>
<dbReference type="PIRSF" id="PIRSF004862">
    <property type="entry name" value="FliF"/>
    <property type="match status" value="1"/>
</dbReference>
<protein>
    <submittedName>
        <fullName evidence="13">Flagellar M-ring protein</fullName>
    </submittedName>
</protein>
<dbReference type="PANTHER" id="PTHR30046">
    <property type="entry name" value="FLAGELLAR M-RING PROTEIN"/>
    <property type="match status" value="1"/>
</dbReference>
<dbReference type="PRINTS" id="PR01009">
    <property type="entry name" value="FLGMRINGFLIF"/>
</dbReference>
<keyword evidence="13" id="KW-0966">Cell projection</keyword>
<evidence type="ECO:0000256" key="3">
    <source>
        <dbReference type="ARBA" id="ARBA00007971"/>
    </source>
</evidence>
<feature type="transmembrane region" description="Helical" evidence="10">
    <location>
        <begin position="20"/>
        <end position="38"/>
    </location>
</feature>
<keyword evidence="4" id="KW-1003">Cell membrane</keyword>
<gene>
    <name evidence="13" type="primary">fliF</name>
    <name evidence="13" type="ORF">GCM10011289_35010</name>
</gene>
<keyword evidence="6 10" id="KW-1133">Transmembrane helix</keyword>
<dbReference type="NCBIfam" id="TIGR00206">
    <property type="entry name" value="fliF"/>
    <property type="match status" value="1"/>
</dbReference>
<evidence type="ECO:0000313" key="14">
    <source>
        <dbReference type="Proteomes" id="UP000645257"/>
    </source>
</evidence>
<evidence type="ECO:0000256" key="8">
    <source>
        <dbReference type="ARBA" id="ARBA00023143"/>
    </source>
</evidence>
<evidence type="ECO:0000259" key="12">
    <source>
        <dbReference type="Pfam" id="PF08345"/>
    </source>
</evidence>
<evidence type="ECO:0000256" key="2">
    <source>
        <dbReference type="ARBA" id="ARBA00004651"/>
    </source>
</evidence>
<comment type="subcellular location">
    <subcellularLocation>
        <location evidence="1">Bacterial flagellum basal body</location>
    </subcellularLocation>
    <subcellularLocation>
        <location evidence="2">Cell membrane</location>
        <topology evidence="2">Multi-pass membrane protein</topology>
    </subcellularLocation>
</comment>
<keyword evidence="13" id="KW-0282">Flagellum</keyword>
<sequence length="475" mass="51152">MIEFIRHVWARRRFSEKAGLTAAVLVLTAGGIGAFFWLGRSDYQALFSGMEAKDAAAVVASLEKQKIPYQLADEGKTVLVDKGILYRTRMKLVAGGLDLKNSVGLEIFNNAEFGATEFAQKINYQRAMQGELARTIQGFDEVQNARVHLVLPENGLLRRRNGKAKASVWVTLKGDKTLSPDQVSGIQRLVAASVSELEPGAVTVLDQKGVALSPRDRGDDVTLAADGQLQLKKDTEAYLQRKVNDILDEALGPNQGVAGVDVILDASTRKLTREAVLGNNGESNGTGVMVRKREQRQPGDPSMKTGAVSGIPSTGGQSLETEYQVGKEVWQMLNAPGTIRRISVGVVTGRPLPDGTVEQLRNVIAMTVGLDLARGDSIAFSFADRVAPEMTGPDRPGLPSAAGPRTPGEPVPASWLAAGLAVLAGVVGAVFWTAKRRRRDALAGMTLSEDERAKLLRQLREWLDEEGRPATGERP</sequence>
<name>A0A918P725_9NEIS</name>
<dbReference type="InterPro" id="IPR013556">
    <property type="entry name" value="Flag_M-ring_C"/>
</dbReference>
<reference evidence="13" key="1">
    <citation type="journal article" date="2014" name="Int. J. Syst. Evol. Microbiol.">
        <title>Complete genome sequence of Corynebacterium casei LMG S-19264T (=DSM 44701T), isolated from a smear-ripened cheese.</title>
        <authorList>
            <consortium name="US DOE Joint Genome Institute (JGI-PGF)"/>
            <person name="Walter F."/>
            <person name="Albersmeier A."/>
            <person name="Kalinowski J."/>
            <person name="Ruckert C."/>
        </authorList>
    </citation>
    <scope>NUCLEOTIDE SEQUENCE</scope>
    <source>
        <strain evidence="13">KCTC 32182</strain>
    </source>
</reference>
<dbReference type="PANTHER" id="PTHR30046:SF0">
    <property type="entry name" value="FLAGELLAR M-RING PROTEIN"/>
    <property type="match status" value="1"/>
</dbReference>